<proteinExistence type="predicted"/>
<organism evidence="2">
    <name type="scientific">Tanacetum cinerariifolium</name>
    <name type="common">Dalmatian daisy</name>
    <name type="synonym">Chrysanthemum cinerariifolium</name>
    <dbReference type="NCBI Taxonomy" id="118510"/>
    <lineage>
        <taxon>Eukaryota</taxon>
        <taxon>Viridiplantae</taxon>
        <taxon>Streptophyta</taxon>
        <taxon>Embryophyta</taxon>
        <taxon>Tracheophyta</taxon>
        <taxon>Spermatophyta</taxon>
        <taxon>Magnoliopsida</taxon>
        <taxon>eudicotyledons</taxon>
        <taxon>Gunneridae</taxon>
        <taxon>Pentapetalae</taxon>
        <taxon>asterids</taxon>
        <taxon>campanulids</taxon>
        <taxon>Asterales</taxon>
        <taxon>Asteraceae</taxon>
        <taxon>Asteroideae</taxon>
        <taxon>Anthemideae</taxon>
        <taxon>Anthemidinae</taxon>
        <taxon>Tanacetum</taxon>
    </lineage>
</organism>
<accession>A0A699HWA6</accession>
<dbReference type="AlphaFoldDB" id="A0A699HWA6"/>
<reference evidence="2" key="1">
    <citation type="journal article" date="2019" name="Sci. Rep.">
        <title>Draft genome of Tanacetum cinerariifolium, the natural source of mosquito coil.</title>
        <authorList>
            <person name="Yamashiro T."/>
            <person name="Shiraishi A."/>
            <person name="Satake H."/>
            <person name="Nakayama K."/>
        </authorList>
    </citation>
    <scope>NUCLEOTIDE SEQUENCE</scope>
</reference>
<evidence type="ECO:0008006" key="3">
    <source>
        <dbReference type="Google" id="ProtNLM"/>
    </source>
</evidence>
<protein>
    <recommendedName>
        <fullName evidence="3">Reverse transcriptase domain-containing protein</fullName>
    </recommendedName>
</protein>
<dbReference type="EMBL" id="BKCJ010215965">
    <property type="protein sequence ID" value="GEY85273.1"/>
    <property type="molecule type" value="Genomic_DNA"/>
</dbReference>
<evidence type="ECO:0000256" key="1">
    <source>
        <dbReference type="SAM" id="MobiDB-lite"/>
    </source>
</evidence>
<sequence length="296" mass="34228">MLIRKFNCYSFFETPKVLLLAWDRVSEIKDAFGNKKYKPEDIQKLFRKLFNDNQNIHEELAEYINTPSWNRPAFYNNDEDDDKDYTMAITPNFLITESLSMGDERLSTIPKKKSDEFIKSSIENLVTNPSKFEDLADIESECDVPVCDDFTTFYNSLFDADDNFSSSDDESFSNEDVSKKIYLNPLLYEEIISIKIDLHHFNAESDLIESFLNQDSSIICSPKIDSLLEEFFDELAHIDLIPPRTNEADFNPEEEIRLAEKLLYDNSSPQPPEEPNSDNSNAIIEFFSPSPIPVDL</sequence>
<comment type="caution">
    <text evidence="2">The sequence shown here is derived from an EMBL/GenBank/DDBJ whole genome shotgun (WGS) entry which is preliminary data.</text>
</comment>
<name>A0A699HWA6_TANCI</name>
<feature type="region of interest" description="Disordered" evidence="1">
    <location>
        <begin position="263"/>
        <end position="296"/>
    </location>
</feature>
<gene>
    <name evidence="2" type="ORF">Tci_457247</name>
</gene>
<evidence type="ECO:0000313" key="2">
    <source>
        <dbReference type="EMBL" id="GEY85273.1"/>
    </source>
</evidence>